<dbReference type="GO" id="GO:0016787">
    <property type="term" value="F:hydrolase activity"/>
    <property type="evidence" value="ECO:0007669"/>
    <property type="project" value="InterPro"/>
</dbReference>
<evidence type="ECO:0000256" key="1">
    <source>
        <dbReference type="SAM" id="MobiDB-lite"/>
    </source>
</evidence>
<dbReference type="PROSITE" id="PS50268">
    <property type="entry name" value="CADHERIN_2"/>
    <property type="match status" value="2"/>
</dbReference>
<dbReference type="Gene3D" id="2.160.20.10">
    <property type="entry name" value="Single-stranded right-handed beta-helix, Pectin lyase-like"/>
    <property type="match status" value="1"/>
</dbReference>
<dbReference type="Pfam" id="PF06439">
    <property type="entry name" value="3keto-disac_hyd"/>
    <property type="match status" value="2"/>
</dbReference>
<dbReference type="PANTHER" id="PTHR31339">
    <property type="entry name" value="PECTIN LYASE-RELATED"/>
    <property type="match status" value="1"/>
</dbReference>
<dbReference type="InterPro" id="IPR051801">
    <property type="entry name" value="GH28_Enzymes"/>
</dbReference>
<accession>A0A197ZYX8</accession>
<feature type="domain" description="Cadherin" evidence="2">
    <location>
        <begin position="769"/>
        <end position="866"/>
    </location>
</feature>
<dbReference type="InterPro" id="IPR006626">
    <property type="entry name" value="PbH1"/>
</dbReference>
<dbReference type="InterPro" id="IPR012334">
    <property type="entry name" value="Pectin_lyas_fold"/>
</dbReference>
<feature type="domain" description="SLH" evidence="3">
    <location>
        <begin position="1784"/>
        <end position="1847"/>
    </location>
</feature>
<dbReference type="Gene3D" id="2.60.120.560">
    <property type="entry name" value="Exo-inulinase, domain 1"/>
    <property type="match status" value="2"/>
</dbReference>
<gene>
    <name evidence="4" type="ORF">A8708_13525</name>
</gene>
<dbReference type="CDD" id="cd11304">
    <property type="entry name" value="Cadherin_repeat"/>
    <property type="match status" value="2"/>
</dbReference>
<organism evidence="4 5">
    <name type="scientific">Paenibacillus oryzisoli</name>
    <dbReference type="NCBI Taxonomy" id="1850517"/>
    <lineage>
        <taxon>Bacteria</taxon>
        <taxon>Bacillati</taxon>
        <taxon>Bacillota</taxon>
        <taxon>Bacilli</taxon>
        <taxon>Bacillales</taxon>
        <taxon>Paenibacillaceae</taxon>
        <taxon>Paenibacillus</taxon>
    </lineage>
</organism>
<feature type="domain" description="SLH" evidence="3">
    <location>
        <begin position="1723"/>
        <end position="1783"/>
    </location>
</feature>
<dbReference type="STRING" id="1850517.A8708_13525"/>
<evidence type="ECO:0000259" key="2">
    <source>
        <dbReference type="PROSITE" id="PS50268"/>
    </source>
</evidence>
<feature type="domain" description="SLH" evidence="3">
    <location>
        <begin position="1855"/>
        <end position="1914"/>
    </location>
</feature>
<evidence type="ECO:0000313" key="4">
    <source>
        <dbReference type="EMBL" id="OAS14409.1"/>
    </source>
</evidence>
<dbReference type="SMART" id="SM00112">
    <property type="entry name" value="CA"/>
    <property type="match status" value="2"/>
</dbReference>
<evidence type="ECO:0000313" key="5">
    <source>
        <dbReference type="Proteomes" id="UP000078454"/>
    </source>
</evidence>
<reference evidence="4 5" key="1">
    <citation type="submission" date="2016-05" db="EMBL/GenBank/DDBJ databases">
        <title>Paenibacillus sp. 1ZS3-15 nov., isolated from the rhizosphere soil.</title>
        <authorList>
            <person name="Zhang X.X."/>
            <person name="Zhang J."/>
        </authorList>
    </citation>
    <scope>NUCLEOTIDE SEQUENCE [LARGE SCALE GENOMIC DNA]</scope>
    <source>
        <strain evidence="4 5">1ZS3-15</strain>
    </source>
</reference>
<dbReference type="InterPro" id="IPR010496">
    <property type="entry name" value="AL/BT2_dom"/>
</dbReference>
<feature type="domain" description="Cadherin" evidence="2">
    <location>
        <begin position="1052"/>
        <end position="1159"/>
    </location>
</feature>
<feature type="compositionally biased region" description="Polar residues" evidence="1">
    <location>
        <begin position="1504"/>
        <end position="1516"/>
    </location>
</feature>
<dbReference type="PROSITE" id="PS51272">
    <property type="entry name" value="SLH"/>
    <property type="match status" value="3"/>
</dbReference>
<dbReference type="InterPro" id="IPR015919">
    <property type="entry name" value="Cadherin-like_sf"/>
</dbReference>
<dbReference type="Pfam" id="PF00395">
    <property type="entry name" value="SLH"/>
    <property type="match status" value="3"/>
</dbReference>
<dbReference type="InterPro" id="IPR011050">
    <property type="entry name" value="Pectin_lyase_fold/virulence"/>
</dbReference>
<proteinExistence type="predicted"/>
<dbReference type="GO" id="GO:0016020">
    <property type="term" value="C:membrane"/>
    <property type="evidence" value="ECO:0007669"/>
    <property type="project" value="InterPro"/>
</dbReference>
<dbReference type="GO" id="GO:0005509">
    <property type="term" value="F:calcium ion binding"/>
    <property type="evidence" value="ECO:0007669"/>
    <property type="project" value="InterPro"/>
</dbReference>
<sequence>MLIKKGMSLLLVLAIMITFFVPQTVGAVNAIENYSITSTGSADGADSGAHLQATGGPATIQNYPMPSIYTQSDVYSLKADDETIPVIQYLPEYDYAEFSFSGTVSIEVTANKPITSYSISPLAKNIKGTVDGNKLTFTLSTSTYVIVDINEDPNEKADESDPAKIRKRLVIAADPLETDIPASSGSGIYNVTSVPYNADNTGATITSAAIQQAIDDANAAGGGTVYIPAGVYKSSNLTLKSNVTFYLAGGAVIVGTGKGEDYRNDFRKDTISDGTYFIRTEVNSENITMRGRGTIDGKGVEMRKRKMTNAPPTHKNGEGFINNLLVPIATSNFTFDGLTLRDGGFWAFLVVRSDNVTIKNYKGYQNLHVLEDDAIDINESQNVLVKHAIAISDDDTFSTKTWPQLGMSKNWPGAIEHLENVVFDDCIAWSRTAAFKLGMGICTPQINVTIRNSYVYQSARALLVDHAFTSNPLPEEGYAKNVTFENIDIERVGINQFGNYWFRVSTSTSGNVSNILFKNINVRQTGGTSQIQGNPTNGGMVDGLTFTDVYVKGQLARSLSDLKASVRNENVRGVAIINTTPPIFSDDFEDGNIEPWTSSAGAWSIVEDNGKVLSGGNSTNTSLITANAGAAWTDYSFEARTKLPLINGQENGGLLFRVQDETNFYMYRVNAKSKKLELFKSINGTMTAVAETPFTPAKQWYTVKVTVQGNTVKAYVDGVLMTSWTNPAQELTTGGIGFRTTSAKVLFDDAVVSAINEAPTDIRISNDLVVENTTAGSTVGTFSTDDPDELDTFAYTLVAGDGDTDNSSFSIPVLGNTLILRMVPDYETKDSYSIRVRSTDSGGLSYEKVFIIHITDLDETPIEPTPKDILFSDDFEDGNSNGWSKTSGTWGVLLDNDTQALAQKASTTAIITAGESWTDYMYEAKMKLPISDSNAGIVFRAKDSNNYYMYRINSSSKKLELFKAVDGVLTNVSSSAFTAVTKQWYTVKVVIQGNTIRGYVDGELKTIWTNPVTELTEGKIGFRTTTANALFDDVSVSSLNNAPTNITLTNDSVSESTAPGSSVGTFSTVDPDTGDNFTYTLVAGTGDDDNSSFTISGNTLQTVTPFVYDAKNTYWIRIKSTDGSGLSTEKQFTIFITAKSDDGSVKADAANNAISLDRFRVAAGDRVTITAEGDRQSMDGSLAGDERFIPTTWSSTETGQSDSFNWNVDEGAYTSSYAASEVGTHVVTATFQKMSWNGSSWINGETDTKTVTLQVYSPINQAGNSLSVNPSEVMVGQPVTLTAEGNRQSVTPTIIGEERYYPTMWSSSEAGKSGVFTVTGQVYQSDYTPTISGVLTITATYQKQVWDGTAWVNSVTDTATAMLTVSPAPAANADHNTLALNASSVMAGETVVVTATGDRQQEVGTIVGEERYYPAAWSSTEAGKSGIFTVSGQVYSSGYTTASAGHFTITVTFQKQSWNGLAWINGTTDTKTINLTVNAVPAGDNGGSDNESGGNDSSGSDNGTTTPPASSNSGVDSQKDDKTITTVTVDRSKLEQTLSQEGNGATVTIPVNSPSDVVVVELTGGMIKSMESKEAVLEIKTGNVTYTVPAALIQIDAVSQQLGSQAALDNLKINITISTPSAETEKAVQDTANRNGYQIVVKPVSFEITVSSGGKTMEVSKFNGYVERTIALPDGIDSSKLTTGVVLNADGTFSPVPTTTTVIDGKRYVRISSMTNSIYSVINSPKAFADVNAHWAKEAVNDMASRLVIDGTEVGRFEPDRDMTRAEFAAMIVKGLGLLRPGTGKELFKDVMKGSWYYNAVATAYEYGIIDGYGSGTFGPADRITREQAMTMAVRAMKLTGLNVELQASEAEALLTGFEDAGSTADYAKSSIASSIKSGIITGRDSHLLAPKSNITRAEVAVIVRRLLQKSGLI</sequence>
<dbReference type="PANTHER" id="PTHR31339:SF9">
    <property type="entry name" value="PLASMIN AND FIBRONECTIN-BINDING PROTEIN A"/>
    <property type="match status" value="1"/>
</dbReference>
<protein>
    <submittedName>
        <fullName evidence="4">Uncharacterized protein</fullName>
    </submittedName>
</protein>
<dbReference type="RefSeq" id="WP_068670002.1">
    <property type="nucleotide sequence ID" value="NZ_LYPB01000090.1"/>
</dbReference>
<dbReference type="OrthoDB" id="9795222at2"/>
<dbReference type="InterPro" id="IPR001119">
    <property type="entry name" value="SLH_dom"/>
</dbReference>
<dbReference type="SUPFAM" id="SSF49899">
    <property type="entry name" value="Concanavalin A-like lectins/glucanases"/>
    <property type="match status" value="2"/>
</dbReference>
<dbReference type="InterPro" id="IPR002126">
    <property type="entry name" value="Cadherin-like_dom"/>
</dbReference>
<name>A0A197ZYX8_9BACL</name>
<comment type="caution">
    <text evidence="4">The sequence shown here is derived from an EMBL/GenBank/DDBJ whole genome shotgun (WGS) entry which is preliminary data.</text>
</comment>
<dbReference type="Gene3D" id="2.60.40.60">
    <property type="entry name" value="Cadherins"/>
    <property type="match status" value="2"/>
</dbReference>
<feature type="compositionally biased region" description="Low complexity" evidence="1">
    <location>
        <begin position="1487"/>
        <end position="1503"/>
    </location>
</feature>
<evidence type="ECO:0000259" key="3">
    <source>
        <dbReference type="PROSITE" id="PS51272"/>
    </source>
</evidence>
<dbReference type="InterPro" id="IPR013320">
    <property type="entry name" value="ConA-like_dom_sf"/>
</dbReference>
<keyword evidence="5" id="KW-1185">Reference proteome</keyword>
<dbReference type="SMART" id="SM00710">
    <property type="entry name" value="PbH1"/>
    <property type="match status" value="7"/>
</dbReference>
<dbReference type="Proteomes" id="UP000078454">
    <property type="component" value="Unassembled WGS sequence"/>
</dbReference>
<feature type="region of interest" description="Disordered" evidence="1">
    <location>
        <begin position="1478"/>
        <end position="1528"/>
    </location>
</feature>
<dbReference type="SUPFAM" id="SSF51126">
    <property type="entry name" value="Pectin lyase-like"/>
    <property type="match status" value="1"/>
</dbReference>
<dbReference type="EMBL" id="LYPB01000090">
    <property type="protein sequence ID" value="OAS14409.1"/>
    <property type="molecule type" value="Genomic_DNA"/>
</dbReference>
<dbReference type="SUPFAM" id="SSF49313">
    <property type="entry name" value="Cadherin-like"/>
    <property type="match status" value="2"/>
</dbReference>
<dbReference type="GO" id="GO:0007156">
    <property type="term" value="P:homophilic cell adhesion via plasma membrane adhesion molecules"/>
    <property type="evidence" value="ECO:0007669"/>
    <property type="project" value="InterPro"/>
</dbReference>